<proteinExistence type="predicted"/>
<keyword evidence="2" id="KW-1185">Reference proteome</keyword>
<dbReference type="Pfam" id="PF01126">
    <property type="entry name" value="Heme_oxygenase"/>
    <property type="match status" value="1"/>
</dbReference>
<dbReference type="STRING" id="1250231.SAMN04488552_2630"/>
<evidence type="ECO:0000313" key="1">
    <source>
        <dbReference type="EMBL" id="SDS26726.1"/>
    </source>
</evidence>
<dbReference type="Proteomes" id="UP000198858">
    <property type="component" value="Chromosome I"/>
</dbReference>
<evidence type="ECO:0000313" key="2">
    <source>
        <dbReference type="Proteomes" id="UP000198858"/>
    </source>
</evidence>
<gene>
    <name evidence="1" type="ORF">SAMN04488552_2630</name>
</gene>
<reference evidence="1 2" key="1">
    <citation type="submission" date="2016-10" db="EMBL/GenBank/DDBJ databases">
        <authorList>
            <person name="Varghese N."/>
            <person name="Submissions S."/>
        </authorList>
    </citation>
    <scope>NUCLEOTIDE SEQUENCE [LARGE SCALE GENOMIC DNA]</scope>
    <source>
        <strain evidence="1 2">Mar_2010_102</strain>
    </source>
</reference>
<dbReference type="Gene3D" id="1.20.910.10">
    <property type="entry name" value="Heme oxygenase-like"/>
    <property type="match status" value="1"/>
</dbReference>
<dbReference type="RefSeq" id="WP_089663246.1">
    <property type="nucleotide sequence ID" value="NZ_LT629745.1"/>
</dbReference>
<dbReference type="CDD" id="cd19166">
    <property type="entry name" value="HemeO-bac"/>
    <property type="match status" value="1"/>
</dbReference>
<organism evidence="1 2">
    <name type="scientific">Christiangramia echinicola</name>
    <dbReference type="NCBI Taxonomy" id="279359"/>
    <lineage>
        <taxon>Bacteria</taxon>
        <taxon>Pseudomonadati</taxon>
        <taxon>Bacteroidota</taxon>
        <taxon>Flavobacteriia</taxon>
        <taxon>Flavobacteriales</taxon>
        <taxon>Flavobacteriaceae</taxon>
        <taxon>Christiangramia</taxon>
    </lineage>
</organism>
<dbReference type="AlphaFoldDB" id="A0A1H1QTL9"/>
<dbReference type="SUPFAM" id="SSF48613">
    <property type="entry name" value="Heme oxygenase-like"/>
    <property type="match status" value="1"/>
</dbReference>
<dbReference type="InterPro" id="IPR016084">
    <property type="entry name" value="Haem_Oase-like_multi-hlx"/>
</dbReference>
<name>A0A1H1QTL9_9FLAO</name>
<dbReference type="EMBL" id="LT629745">
    <property type="protein sequence ID" value="SDS26726.1"/>
    <property type="molecule type" value="Genomic_DNA"/>
</dbReference>
<sequence>MTKILDSLREETSVLHKELEKDNLANKIMVHSIKLEEYKLLLFQNFIAYKSAESEIAKFLSGYNSDKYVRLENDLRGLGFTDFSYDLNFSCANEAEAIGAAYVIEGSAMGGMLIGKEVSNCNSLNAIPEQEFFNGNKSNVKAWNNYLKFLRSRDFTNHEIDLATAKAKETFLLFKDAFKVQFSNSY</sequence>
<protein>
    <submittedName>
        <fullName evidence="1">Heme oxygenase</fullName>
    </submittedName>
</protein>
<dbReference type="InterPro" id="IPR016053">
    <property type="entry name" value="Haem_Oase-like"/>
</dbReference>
<dbReference type="GO" id="GO:0006788">
    <property type="term" value="P:heme oxidation"/>
    <property type="evidence" value="ECO:0007669"/>
    <property type="project" value="InterPro"/>
</dbReference>
<accession>A0A1H1QTL9</accession>
<dbReference type="GO" id="GO:0004392">
    <property type="term" value="F:heme oxygenase (decyclizing) activity"/>
    <property type="evidence" value="ECO:0007669"/>
    <property type="project" value="InterPro"/>
</dbReference>